<accession>X1ISX2</accession>
<dbReference type="EMBL" id="BARU01017503">
    <property type="protein sequence ID" value="GAH60623.1"/>
    <property type="molecule type" value="Genomic_DNA"/>
</dbReference>
<proteinExistence type="predicted"/>
<protein>
    <submittedName>
        <fullName evidence="1">Uncharacterized protein</fullName>
    </submittedName>
</protein>
<dbReference type="AlphaFoldDB" id="X1ISX2"/>
<name>X1ISX2_9ZZZZ</name>
<comment type="caution">
    <text evidence="1">The sequence shown here is derived from an EMBL/GenBank/DDBJ whole genome shotgun (WGS) entry which is preliminary data.</text>
</comment>
<sequence>MADRRQSHSTEEPCPVCKSPNFYYWWSIGEWAD</sequence>
<feature type="non-terminal residue" evidence="1">
    <location>
        <position position="33"/>
    </location>
</feature>
<gene>
    <name evidence="1" type="ORF">S03H2_29028</name>
</gene>
<reference evidence="1" key="1">
    <citation type="journal article" date="2014" name="Front. Microbiol.">
        <title>High frequency of phylogenetically diverse reductive dehalogenase-homologous genes in deep subseafloor sedimentary metagenomes.</title>
        <authorList>
            <person name="Kawai M."/>
            <person name="Futagami T."/>
            <person name="Toyoda A."/>
            <person name="Takaki Y."/>
            <person name="Nishi S."/>
            <person name="Hori S."/>
            <person name="Arai W."/>
            <person name="Tsubouchi T."/>
            <person name="Morono Y."/>
            <person name="Uchiyama I."/>
            <person name="Ito T."/>
            <person name="Fujiyama A."/>
            <person name="Inagaki F."/>
            <person name="Takami H."/>
        </authorList>
    </citation>
    <scope>NUCLEOTIDE SEQUENCE</scope>
    <source>
        <strain evidence="1">Expedition CK06-06</strain>
    </source>
</reference>
<organism evidence="1">
    <name type="scientific">marine sediment metagenome</name>
    <dbReference type="NCBI Taxonomy" id="412755"/>
    <lineage>
        <taxon>unclassified sequences</taxon>
        <taxon>metagenomes</taxon>
        <taxon>ecological metagenomes</taxon>
    </lineage>
</organism>
<evidence type="ECO:0000313" key="1">
    <source>
        <dbReference type="EMBL" id="GAH60623.1"/>
    </source>
</evidence>